<dbReference type="PANTHER" id="PTHR43739">
    <property type="entry name" value="XYLOGLUCANASE (EUROFUNG)"/>
    <property type="match status" value="1"/>
</dbReference>
<gene>
    <name evidence="10" type="ORF">OIDMADRAFT_125957</name>
</gene>
<evidence type="ECO:0000256" key="3">
    <source>
        <dbReference type="ARBA" id="ARBA00023001"/>
    </source>
</evidence>
<dbReference type="InParanoid" id="A0A0C3GUL4"/>
<dbReference type="Pfam" id="PF00734">
    <property type="entry name" value="CBM_1"/>
    <property type="match status" value="1"/>
</dbReference>
<name>A0A0C3GUL4_OIDMZ</name>
<dbReference type="AlphaFoldDB" id="A0A0C3GUL4"/>
<reference evidence="10 11" key="1">
    <citation type="submission" date="2014-04" db="EMBL/GenBank/DDBJ databases">
        <authorList>
            <consortium name="DOE Joint Genome Institute"/>
            <person name="Kuo A."/>
            <person name="Martino E."/>
            <person name="Perotto S."/>
            <person name="Kohler A."/>
            <person name="Nagy L.G."/>
            <person name="Floudas D."/>
            <person name="Copeland A."/>
            <person name="Barry K.W."/>
            <person name="Cichocki N."/>
            <person name="Veneault-Fourrey C."/>
            <person name="LaButti K."/>
            <person name="Lindquist E.A."/>
            <person name="Lipzen A."/>
            <person name="Lundell T."/>
            <person name="Morin E."/>
            <person name="Murat C."/>
            <person name="Sun H."/>
            <person name="Tunlid A."/>
            <person name="Henrissat B."/>
            <person name="Grigoriev I.V."/>
            <person name="Hibbett D.S."/>
            <person name="Martin F."/>
            <person name="Nordberg H.P."/>
            <person name="Cantor M.N."/>
            <person name="Hua S.X."/>
        </authorList>
    </citation>
    <scope>NUCLEOTIDE SEQUENCE [LARGE SCALE GENOMIC DNA]</scope>
    <source>
        <strain evidence="10 11">Zn</strain>
    </source>
</reference>
<evidence type="ECO:0000256" key="6">
    <source>
        <dbReference type="ARBA" id="ARBA00023326"/>
    </source>
</evidence>
<feature type="domain" description="CBM1" evidence="9">
    <location>
        <begin position="793"/>
        <end position="829"/>
    </location>
</feature>
<keyword evidence="6" id="KW-0624">Polysaccharide degradation</keyword>
<evidence type="ECO:0000256" key="4">
    <source>
        <dbReference type="ARBA" id="ARBA00023277"/>
    </source>
</evidence>
<dbReference type="HOGENOM" id="CLU_004180_1_0_1"/>
<dbReference type="PROSITE" id="PS51164">
    <property type="entry name" value="CBM1_2"/>
    <property type="match status" value="1"/>
</dbReference>
<dbReference type="CDD" id="cd15482">
    <property type="entry name" value="Sialidase_non-viral"/>
    <property type="match status" value="1"/>
</dbReference>
<dbReference type="FunFam" id="2.130.10.10:FF:000534">
    <property type="entry name" value="Xyloglucanase Xgh74A"/>
    <property type="match status" value="1"/>
</dbReference>
<feature type="signal peptide" evidence="8">
    <location>
        <begin position="1"/>
        <end position="18"/>
    </location>
</feature>
<dbReference type="Gene3D" id="2.130.10.10">
    <property type="entry name" value="YVTN repeat-like/Quinoprotein amine dehydrogenase"/>
    <property type="match status" value="2"/>
</dbReference>
<evidence type="ECO:0000313" key="10">
    <source>
        <dbReference type="EMBL" id="KIM99750.1"/>
    </source>
</evidence>
<dbReference type="InterPro" id="IPR035971">
    <property type="entry name" value="CBD_sf"/>
</dbReference>
<dbReference type="Proteomes" id="UP000054321">
    <property type="component" value="Unassembled WGS sequence"/>
</dbReference>
<evidence type="ECO:0000256" key="1">
    <source>
        <dbReference type="ARBA" id="ARBA00022729"/>
    </source>
</evidence>
<dbReference type="InterPro" id="IPR052025">
    <property type="entry name" value="Xyloglucanase_GH74"/>
</dbReference>
<reference evidence="11" key="2">
    <citation type="submission" date="2015-01" db="EMBL/GenBank/DDBJ databases">
        <title>Evolutionary Origins and Diversification of the Mycorrhizal Mutualists.</title>
        <authorList>
            <consortium name="DOE Joint Genome Institute"/>
            <consortium name="Mycorrhizal Genomics Consortium"/>
            <person name="Kohler A."/>
            <person name="Kuo A."/>
            <person name="Nagy L.G."/>
            <person name="Floudas D."/>
            <person name="Copeland A."/>
            <person name="Barry K.W."/>
            <person name="Cichocki N."/>
            <person name="Veneault-Fourrey C."/>
            <person name="LaButti K."/>
            <person name="Lindquist E.A."/>
            <person name="Lipzen A."/>
            <person name="Lundell T."/>
            <person name="Morin E."/>
            <person name="Murat C."/>
            <person name="Riley R."/>
            <person name="Ohm R."/>
            <person name="Sun H."/>
            <person name="Tunlid A."/>
            <person name="Henrissat B."/>
            <person name="Grigoriev I.V."/>
            <person name="Hibbett D.S."/>
            <person name="Martin F."/>
        </authorList>
    </citation>
    <scope>NUCLEOTIDE SEQUENCE [LARGE SCALE GENOMIC DNA]</scope>
    <source>
        <strain evidence="11">Zn</strain>
    </source>
</reference>
<protein>
    <submittedName>
        <fullName evidence="10">Carbohydrate-binding module family 1 protein</fullName>
    </submittedName>
</protein>
<dbReference type="InterPro" id="IPR015943">
    <property type="entry name" value="WD40/YVTN_repeat-like_dom_sf"/>
</dbReference>
<dbReference type="SMART" id="SM00236">
    <property type="entry name" value="fCBD"/>
    <property type="match status" value="1"/>
</dbReference>
<dbReference type="InterPro" id="IPR000254">
    <property type="entry name" value="CBD"/>
</dbReference>
<dbReference type="GO" id="GO:0030245">
    <property type="term" value="P:cellulose catabolic process"/>
    <property type="evidence" value="ECO:0007669"/>
    <property type="project" value="UniProtKB-KW"/>
</dbReference>
<evidence type="ECO:0000256" key="7">
    <source>
        <dbReference type="ARBA" id="ARBA00037986"/>
    </source>
</evidence>
<keyword evidence="11" id="KW-1185">Reference proteome</keyword>
<dbReference type="PANTHER" id="PTHR43739:SF2">
    <property type="entry name" value="OLIGOXYLOGLUCAN-REDUCING END-SPECIFIC XYLOGLUCANASE-RELATED"/>
    <property type="match status" value="1"/>
</dbReference>
<dbReference type="OrthoDB" id="2151161at2759"/>
<dbReference type="PROSITE" id="PS00562">
    <property type="entry name" value="CBM1_1"/>
    <property type="match status" value="1"/>
</dbReference>
<dbReference type="EMBL" id="KN832878">
    <property type="protein sequence ID" value="KIM99750.1"/>
    <property type="molecule type" value="Genomic_DNA"/>
</dbReference>
<evidence type="ECO:0000256" key="8">
    <source>
        <dbReference type="SAM" id="SignalP"/>
    </source>
</evidence>
<dbReference type="SUPFAM" id="SSF57180">
    <property type="entry name" value="Cellulose-binding domain"/>
    <property type="match status" value="1"/>
</dbReference>
<dbReference type="GO" id="GO:0005576">
    <property type="term" value="C:extracellular region"/>
    <property type="evidence" value="ECO:0007669"/>
    <property type="project" value="InterPro"/>
</dbReference>
<evidence type="ECO:0000256" key="5">
    <source>
        <dbReference type="ARBA" id="ARBA00023295"/>
    </source>
</evidence>
<keyword evidence="4" id="KW-0119">Carbohydrate metabolism</keyword>
<evidence type="ECO:0000313" key="11">
    <source>
        <dbReference type="Proteomes" id="UP000054321"/>
    </source>
</evidence>
<evidence type="ECO:0000259" key="9">
    <source>
        <dbReference type="PROSITE" id="PS51164"/>
    </source>
</evidence>
<evidence type="ECO:0000256" key="2">
    <source>
        <dbReference type="ARBA" id="ARBA00022801"/>
    </source>
</evidence>
<keyword evidence="1 8" id="KW-0732">Signal</keyword>
<dbReference type="GO" id="GO:0016798">
    <property type="term" value="F:hydrolase activity, acting on glycosyl bonds"/>
    <property type="evidence" value="ECO:0007669"/>
    <property type="project" value="UniProtKB-KW"/>
</dbReference>
<sequence length="829" mass="86487">MWTSKALALLLAAAPIEAAFSWSSVKTGGGGGFIPGIVFHPKTKGVAYARADIGGIYRLNSDDSWTPISDGIAQDSTWHNWGSDALAVDPQNADVVYAALGMYTNSWDPNNGAIAKSTDQGSTWTFSNLTFKVGGNMPGRGTGERLAVDPANSNIVYYGARSGHGLWKSTDGGVTFSNVTSFKNTGTYREDPSDSTGYESDIMGLLFVTFDSTSSTISGATSRIFVGVADNTTASVYVSTDAGSTWSALAGQPGTFFPHKCKLQPTEKALYLTYSDGIGPYDGTNGAVWRYDLTTSTWTNITPVSGSNLYFGFGGLGVDMLKPGYLVVAALNSWWPNAQIFRSNDSGTTWSPIWEWTSYPSMNQYYGLSTPNAPWINTGFWEVTNDEPLGWMIEALEIDPFNSDHWLYGTGLTIMGGHDLTSWDSAHNVSISTLANGIEEMAVESLASVPGGSELLVAVGDDSGFTYASSSSLGTAPASNWMAPEFTTSTSVDYAGLAVADIVRSGNSAGTQQLGVSSNGGSTWSIDYGASTTAYGGTVAYSASGDTVLWSTASQGVMRSQYTNSFTSISALPATALIASDKQNDNYFYAAYASTFYVSSNNGQTFATGGSLSGASQINYVIAHPTTAGKVYVSTNAGIYASTNFGSSFTLLTSALTNVYEIALGVGSGSTWYLYAFGTGPDGNRLYGSADNGNTWTDLQGSQSFGSIASCKLAGSGNVAGQVYVGTNGRGVFYAKGTITGGSTSGTSSTSASSTSTSHATTLTTITTSTTTTGSTATTTTHTSTAATTTSTCTVGQYYQCGGSGYTGCTNCASGYTCVAQNPYYSQCI</sequence>
<dbReference type="SUPFAM" id="SSF110296">
    <property type="entry name" value="Oligoxyloglucan reducing end-specific cellobiohydrolase"/>
    <property type="match status" value="2"/>
</dbReference>
<feature type="chain" id="PRO_5002165068" evidence="8">
    <location>
        <begin position="19"/>
        <end position="829"/>
    </location>
</feature>
<keyword evidence="5" id="KW-0326">Glycosidase</keyword>
<organism evidence="10 11">
    <name type="scientific">Oidiodendron maius (strain Zn)</name>
    <dbReference type="NCBI Taxonomy" id="913774"/>
    <lineage>
        <taxon>Eukaryota</taxon>
        <taxon>Fungi</taxon>
        <taxon>Dikarya</taxon>
        <taxon>Ascomycota</taxon>
        <taxon>Pezizomycotina</taxon>
        <taxon>Leotiomycetes</taxon>
        <taxon>Leotiomycetes incertae sedis</taxon>
        <taxon>Myxotrichaceae</taxon>
        <taxon>Oidiodendron</taxon>
    </lineage>
</organism>
<comment type="similarity">
    <text evidence="7">Belongs to the glycosyl hydrolase 74 family.</text>
</comment>
<dbReference type="STRING" id="913774.A0A0C3GUL4"/>
<proteinExistence type="inferred from homology"/>
<accession>A0A0C3GUL4</accession>
<keyword evidence="3" id="KW-0136">Cellulose degradation</keyword>
<dbReference type="GO" id="GO:0030248">
    <property type="term" value="F:cellulose binding"/>
    <property type="evidence" value="ECO:0007669"/>
    <property type="project" value="InterPro"/>
</dbReference>
<keyword evidence="2" id="KW-0378">Hydrolase</keyword>
<dbReference type="GO" id="GO:0010411">
    <property type="term" value="P:xyloglucan metabolic process"/>
    <property type="evidence" value="ECO:0007669"/>
    <property type="project" value="TreeGrafter"/>
</dbReference>